<dbReference type="GO" id="GO:0009279">
    <property type="term" value="C:cell outer membrane"/>
    <property type="evidence" value="ECO:0007669"/>
    <property type="project" value="UniProtKB-SubCell"/>
</dbReference>
<dbReference type="InterPro" id="IPR037066">
    <property type="entry name" value="Plug_dom_sf"/>
</dbReference>
<keyword evidence="2" id="KW-0732">Signal</keyword>
<evidence type="ECO:0000259" key="3">
    <source>
        <dbReference type="Pfam" id="PF07715"/>
    </source>
</evidence>
<feature type="domain" description="TonB-dependent receptor plug" evidence="3">
    <location>
        <begin position="115"/>
        <end position="221"/>
    </location>
</feature>
<keyword evidence="1" id="KW-0813">Transport</keyword>
<dbReference type="Pfam" id="PF07715">
    <property type="entry name" value="Plug"/>
    <property type="match status" value="1"/>
</dbReference>
<name>A0A1H9CCS1_9FLAO</name>
<evidence type="ECO:0000256" key="1">
    <source>
        <dbReference type="PROSITE-ProRule" id="PRU01360"/>
    </source>
</evidence>
<organism evidence="4 5">
    <name type="scientific">Hyunsoonleella jejuensis</name>
    <dbReference type="NCBI Taxonomy" id="419940"/>
    <lineage>
        <taxon>Bacteria</taxon>
        <taxon>Pseudomonadati</taxon>
        <taxon>Bacteroidota</taxon>
        <taxon>Flavobacteriia</taxon>
        <taxon>Flavobacteriales</taxon>
        <taxon>Flavobacteriaceae</taxon>
    </lineage>
</organism>
<dbReference type="Gene3D" id="2.170.130.10">
    <property type="entry name" value="TonB-dependent receptor, plug domain"/>
    <property type="match status" value="1"/>
</dbReference>
<reference evidence="4 5" key="1">
    <citation type="submission" date="2016-10" db="EMBL/GenBank/DDBJ databases">
        <authorList>
            <person name="de Groot N.N."/>
        </authorList>
    </citation>
    <scope>NUCLEOTIDE SEQUENCE [LARGE SCALE GENOMIC DNA]</scope>
    <source>
        <strain evidence="4 5">DSM 21035</strain>
    </source>
</reference>
<dbReference type="OrthoDB" id="9768177at2"/>
<dbReference type="NCBIfam" id="TIGR04056">
    <property type="entry name" value="OMP_RagA_SusC"/>
    <property type="match status" value="1"/>
</dbReference>
<dbReference type="EMBL" id="FOFN01000001">
    <property type="protein sequence ID" value="SEP98944.1"/>
    <property type="molecule type" value="Genomic_DNA"/>
</dbReference>
<accession>A0A1H9CCS1</accession>
<dbReference type="InterPro" id="IPR012910">
    <property type="entry name" value="Plug_dom"/>
</dbReference>
<dbReference type="SUPFAM" id="SSF49464">
    <property type="entry name" value="Carboxypeptidase regulatory domain-like"/>
    <property type="match status" value="1"/>
</dbReference>
<dbReference type="InterPro" id="IPR039426">
    <property type="entry name" value="TonB-dep_rcpt-like"/>
</dbReference>
<comment type="similarity">
    <text evidence="1">Belongs to the TonB-dependent receptor family.</text>
</comment>
<dbReference type="InterPro" id="IPR023997">
    <property type="entry name" value="TonB-dep_OMP_SusC/RagA_CS"/>
</dbReference>
<evidence type="ECO:0000313" key="4">
    <source>
        <dbReference type="EMBL" id="SEP98944.1"/>
    </source>
</evidence>
<keyword evidence="1" id="KW-1134">Transmembrane beta strand</keyword>
<dbReference type="Gene3D" id="2.60.40.1120">
    <property type="entry name" value="Carboxypeptidase-like, regulatory domain"/>
    <property type="match status" value="1"/>
</dbReference>
<dbReference type="SUPFAM" id="SSF56935">
    <property type="entry name" value="Porins"/>
    <property type="match status" value="1"/>
</dbReference>
<sequence>MRKILTLKFLGILLMLTCAMQAQQKTVTGTVTDGLGIPLAGATVAVKGTNSGASTDFDGKFSLSVGNNDVLVVSYIGFVTQEITVGQKSTINVSLKEDTAQLDEVVVVGFGTQKKSNVTGANSYVKMDKIVSDRPITNAAEALQGIASGLQVTVGSGQPGSEGVSLNVRGFTSINGGSPLVLINNVPGSLNDVNPQDIESVSVLKDAAASSIYGARAAFGVIVITTKQGKRNQKVKFDYNVTSSISTPSDLPEKATTKEFVRSLEFWGVNAYFAGQNISDWLGYINQYETDPSQLNLAQDPVSGQTYPIHFDGGQYYPLQDADTFGDFIENFGYSTIHNFAVSGGSENIAYRLNTGYSYQDGVMVTDKDSFRKYNVNALISADISEKLTSTSNVLFRSSIQSRPNGRYNDAVQVRMFDPSSGFFDDGSGLVLPFQSPSNVVRFSEPGRREDDNLRLFQKLEWKPLKNLSVTGEYTFEKNYVNNRTVNNGQRYYSTFRFNPNTSEANAQTSSSISRNQSNRIYNGINLYANYNLTLGENHNIGVLVGLNKEDEKQNFFFATKRNLIDPLETPSLNLGFDDTNVNVGDAFYEWGVVGYFSRLNYNYKEKYFIEGNLRYDGSSLFADGDRYVVLPSASVGWNIAKEGFMENVDFVSLLKFRASYGVIGNQVYNRPGTNSRDYFPTIPGYEDFTTRWTDINTEQRYISFSPAGLISAGFTWEDVESRNFGLDFGLAQNRLTGSFDYYVRETNGILGPGAELPAVLGTNAPLQNSRDIEVTGWEFELGWNDRRGDFSYGLNLNVFDNIAKVTRFDNPSQDISQVYWEGSTIGDIWGYVTDGYYTTDDFVDGTLNADLSGDNRQLKPGVPIIDGAPVPYPGDIKYQDLDGDGVITNGNNSASYDIDPNTGEIIARTGPGDRKVIGNGRKRYQFGINGFLEYKGFDFSFVLSGVGKEDGWRDSDLIFPYRSVFDNIYANQLDYWTPDNQNAYFPRVHGNAAAGNIDSNYGLSRRVQTKYLQDESYLRIQNITFGYSIDSELLRRMKINKFRVFVSGNNLFTFDNLPKGLDPDVNEDAASTYPILRQFSAGLNLSF</sequence>
<dbReference type="RefSeq" id="WP_092575892.1">
    <property type="nucleotide sequence ID" value="NZ_FOFN01000001.1"/>
</dbReference>
<proteinExistence type="inferred from homology"/>
<keyword evidence="1" id="KW-0812">Transmembrane</keyword>
<gene>
    <name evidence="4" type="ORF">SAMN05421824_0872</name>
</gene>
<comment type="subcellular location">
    <subcellularLocation>
        <location evidence="1">Cell outer membrane</location>
        <topology evidence="1">Multi-pass membrane protein</topology>
    </subcellularLocation>
</comment>
<dbReference type="NCBIfam" id="TIGR04057">
    <property type="entry name" value="SusC_RagA_signa"/>
    <property type="match status" value="1"/>
</dbReference>
<dbReference type="PROSITE" id="PS52016">
    <property type="entry name" value="TONB_DEPENDENT_REC_3"/>
    <property type="match status" value="1"/>
</dbReference>
<evidence type="ECO:0000313" key="5">
    <source>
        <dbReference type="Proteomes" id="UP000198999"/>
    </source>
</evidence>
<protein>
    <submittedName>
        <fullName evidence="4">TonB-linked outer membrane protein, SusC/RagA family</fullName>
    </submittedName>
</protein>
<dbReference type="InterPro" id="IPR023996">
    <property type="entry name" value="TonB-dep_OMP_SusC/RagA"/>
</dbReference>
<dbReference type="STRING" id="419940.SAMN05421824_0872"/>
<evidence type="ECO:0000256" key="2">
    <source>
        <dbReference type="SAM" id="SignalP"/>
    </source>
</evidence>
<keyword evidence="1" id="KW-0998">Cell outer membrane</keyword>
<keyword evidence="1" id="KW-0472">Membrane</keyword>
<dbReference type="InterPro" id="IPR008969">
    <property type="entry name" value="CarboxyPept-like_regulatory"/>
</dbReference>
<dbReference type="Proteomes" id="UP000198999">
    <property type="component" value="Unassembled WGS sequence"/>
</dbReference>
<keyword evidence="5" id="KW-1185">Reference proteome</keyword>
<feature type="signal peptide" evidence="2">
    <location>
        <begin position="1"/>
        <end position="22"/>
    </location>
</feature>
<dbReference type="Pfam" id="PF13715">
    <property type="entry name" value="CarbopepD_reg_2"/>
    <property type="match status" value="1"/>
</dbReference>
<dbReference type="AlphaFoldDB" id="A0A1H9CCS1"/>
<feature type="chain" id="PRO_5011480474" evidence="2">
    <location>
        <begin position="23"/>
        <end position="1088"/>
    </location>
</feature>